<dbReference type="GO" id="GO:0006974">
    <property type="term" value="P:DNA damage response"/>
    <property type="evidence" value="ECO:0007669"/>
    <property type="project" value="TreeGrafter"/>
</dbReference>
<dbReference type="Proteomes" id="UP000177953">
    <property type="component" value="Unassembled WGS sequence"/>
</dbReference>
<evidence type="ECO:0000313" key="3">
    <source>
        <dbReference type="Proteomes" id="UP000177953"/>
    </source>
</evidence>
<comment type="caution">
    <text evidence="2">The sequence shown here is derived from an EMBL/GenBank/DDBJ whole genome shotgun (WGS) entry which is preliminary data.</text>
</comment>
<evidence type="ECO:0000313" key="2">
    <source>
        <dbReference type="EMBL" id="OGH68654.1"/>
    </source>
</evidence>
<dbReference type="PANTHER" id="PTHR34387:SF1">
    <property type="entry name" value="PERIPLASMIC IMMUNOGENIC PROTEIN"/>
    <property type="match status" value="1"/>
</dbReference>
<sequence>MKEQIKNILGYLGAILMIAGIVFLGVEIINRARSDVDLSKTRSITMSADAKVTAKPDLATLSFAVVTQGKEADKVQTDNDARMKTVIDYLKSSGIAEDDIETSGYNLYPQYDYSKVQVSPPPITGYTANQNVTAKIRNLGSVPAILGGLTSKGVNQINNVAFTIEDPDKVREEARNMAIEKAKTKANDLASKLGVRLGKVINFSEGGGGMPIPIFYDKQFATEGRGGASPVQPGTEDVTVSVTLTFELR</sequence>
<dbReference type="AlphaFoldDB" id="A0A1F6MAL2"/>
<keyword evidence="1" id="KW-0812">Transmembrane</keyword>
<evidence type="ECO:0008006" key="4">
    <source>
        <dbReference type="Google" id="ProtNLM"/>
    </source>
</evidence>
<dbReference type="Gene3D" id="3.30.110.170">
    <property type="entry name" value="Protein of unknown function (DUF541), domain 1"/>
    <property type="match status" value="1"/>
</dbReference>
<feature type="transmembrane region" description="Helical" evidence="1">
    <location>
        <begin position="7"/>
        <end position="26"/>
    </location>
</feature>
<dbReference type="Pfam" id="PF04402">
    <property type="entry name" value="SIMPL"/>
    <property type="match status" value="1"/>
</dbReference>
<keyword evidence="1" id="KW-1133">Transmembrane helix</keyword>
<gene>
    <name evidence="2" type="ORF">A2754_02285</name>
</gene>
<dbReference type="InterPro" id="IPR007497">
    <property type="entry name" value="SIMPL/DUF541"/>
</dbReference>
<protein>
    <recommendedName>
        <fullName evidence="4">SIMPL domain-containing protein</fullName>
    </recommendedName>
</protein>
<reference evidence="2 3" key="1">
    <citation type="journal article" date="2016" name="Nat. Commun.">
        <title>Thousands of microbial genomes shed light on interconnected biogeochemical processes in an aquifer system.</title>
        <authorList>
            <person name="Anantharaman K."/>
            <person name="Brown C.T."/>
            <person name="Hug L.A."/>
            <person name="Sharon I."/>
            <person name="Castelle C.J."/>
            <person name="Probst A.J."/>
            <person name="Thomas B.C."/>
            <person name="Singh A."/>
            <person name="Wilkins M.J."/>
            <person name="Karaoz U."/>
            <person name="Brodie E.L."/>
            <person name="Williams K.H."/>
            <person name="Hubbard S.S."/>
            <person name="Banfield J.F."/>
        </authorList>
    </citation>
    <scope>NUCLEOTIDE SEQUENCE [LARGE SCALE GENOMIC DNA]</scope>
</reference>
<name>A0A1F6MAL2_9BACT</name>
<dbReference type="InterPro" id="IPR052022">
    <property type="entry name" value="26kDa_periplasmic_antigen"/>
</dbReference>
<dbReference type="Gene3D" id="3.30.70.2970">
    <property type="entry name" value="Protein of unknown function (DUF541), domain 2"/>
    <property type="match status" value="1"/>
</dbReference>
<proteinExistence type="predicted"/>
<accession>A0A1F6MAL2</accession>
<dbReference type="EMBL" id="MFPU01000085">
    <property type="protein sequence ID" value="OGH68654.1"/>
    <property type="molecule type" value="Genomic_DNA"/>
</dbReference>
<dbReference type="PANTHER" id="PTHR34387">
    <property type="entry name" value="SLR1258 PROTEIN"/>
    <property type="match status" value="1"/>
</dbReference>
<keyword evidence="1" id="KW-0472">Membrane</keyword>
<organism evidence="2 3">
    <name type="scientific">Candidatus Magasanikbacteria bacterium RIFCSPHIGHO2_01_FULL_47_8</name>
    <dbReference type="NCBI Taxonomy" id="1798673"/>
    <lineage>
        <taxon>Bacteria</taxon>
        <taxon>Candidatus Magasanikiibacteriota</taxon>
    </lineage>
</organism>
<evidence type="ECO:0000256" key="1">
    <source>
        <dbReference type="SAM" id="Phobius"/>
    </source>
</evidence>